<evidence type="ECO:0000313" key="1">
    <source>
        <dbReference type="EMBL" id="JAH41906.1"/>
    </source>
</evidence>
<protein>
    <submittedName>
        <fullName evidence="1">Uncharacterized protein</fullName>
    </submittedName>
</protein>
<name>A0A0E9SKR8_ANGAN</name>
<sequence length="36" mass="3945">MGDLPTVFTFYCVEKENEGLYSHCNHSSPPCSSAGH</sequence>
<accession>A0A0E9SKR8</accession>
<organism evidence="1">
    <name type="scientific">Anguilla anguilla</name>
    <name type="common">European freshwater eel</name>
    <name type="synonym">Muraena anguilla</name>
    <dbReference type="NCBI Taxonomy" id="7936"/>
    <lineage>
        <taxon>Eukaryota</taxon>
        <taxon>Metazoa</taxon>
        <taxon>Chordata</taxon>
        <taxon>Craniata</taxon>
        <taxon>Vertebrata</taxon>
        <taxon>Euteleostomi</taxon>
        <taxon>Actinopterygii</taxon>
        <taxon>Neopterygii</taxon>
        <taxon>Teleostei</taxon>
        <taxon>Anguilliformes</taxon>
        <taxon>Anguillidae</taxon>
        <taxon>Anguilla</taxon>
    </lineage>
</organism>
<dbReference type="EMBL" id="GBXM01066671">
    <property type="protein sequence ID" value="JAH41906.1"/>
    <property type="molecule type" value="Transcribed_RNA"/>
</dbReference>
<reference evidence="1" key="2">
    <citation type="journal article" date="2015" name="Fish Shellfish Immunol.">
        <title>Early steps in the European eel (Anguilla anguilla)-Vibrio vulnificus interaction in the gills: Role of the RtxA13 toxin.</title>
        <authorList>
            <person name="Callol A."/>
            <person name="Pajuelo D."/>
            <person name="Ebbesson L."/>
            <person name="Teles M."/>
            <person name="MacKenzie S."/>
            <person name="Amaro C."/>
        </authorList>
    </citation>
    <scope>NUCLEOTIDE SEQUENCE</scope>
</reference>
<proteinExistence type="predicted"/>
<reference evidence="1" key="1">
    <citation type="submission" date="2014-11" db="EMBL/GenBank/DDBJ databases">
        <authorList>
            <person name="Amaro Gonzalez C."/>
        </authorList>
    </citation>
    <scope>NUCLEOTIDE SEQUENCE</scope>
</reference>
<dbReference type="AlphaFoldDB" id="A0A0E9SKR8"/>